<evidence type="ECO:0000313" key="2">
    <source>
        <dbReference type="Proteomes" id="UP000053039"/>
    </source>
</evidence>
<reference evidence="1 2" key="1">
    <citation type="submission" date="2015-10" db="EMBL/GenBank/DDBJ databases">
        <title>Draft genome sequence of Streptomyces pseudovenezuelae DSM 40212, type strain for the species Streptomyces pseudovenezuelae.</title>
        <authorList>
            <person name="Ruckert C."/>
            <person name="Winkler A."/>
            <person name="Kalinowski J."/>
            <person name="Kampfer P."/>
            <person name="Glaeser S."/>
        </authorList>
    </citation>
    <scope>NUCLEOTIDE SEQUENCE [LARGE SCALE GENOMIC DNA]</scope>
    <source>
        <strain evidence="1 2">DSM 40212</strain>
    </source>
</reference>
<proteinExistence type="predicted"/>
<dbReference type="Proteomes" id="UP000053039">
    <property type="component" value="Unassembled WGS sequence"/>
</dbReference>
<dbReference type="OrthoDB" id="3697166at2"/>
<dbReference type="EMBL" id="LMWM01000027">
    <property type="protein sequence ID" value="KUM86140.1"/>
    <property type="molecule type" value="Genomic_DNA"/>
</dbReference>
<comment type="caution">
    <text evidence="1">The sequence shown here is derived from an EMBL/GenBank/DDBJ whole genome shotgun (WGS) entry which is preliminary data.</text>
</comment>
<sequence>MTIADAVRVIAARDNIVDLEFALSLLGYQLLPLAGSENEQAVPEGDPEDMDDLDDFEDRDRGFGRVMVSTPPGDLSEHTDGDYPGSQGLRWFWGLGDPSGDRPPSRVIPYVLESDTVLSSEHTRQNGAMSLEHPQTPVESAALTVERITGYVQTWDRERMHRLLLRRVPGRRIDVDRVVRMLAQGQVVRHLPVLPRSKVALPIQVVHDIGLYGGPFGLDLRALLDVVQLAAVPGLELLAFKHSVAQGCGTGPVWRWQPYRVPSRASCVLLVSGGYGPDPLGRALEFHHLMAALNRRGHHARAVWFGDLPGSGARFRPEHWVVRS</sequence>
<protein>
    <submittedName>
        <fullName evidence="1">Uncharacterized protein</fullName>
    </submittedName>
</protein>
<dbReference type="RefSeq" id="WP_031056947.1">
    <property type="nucleotide sequence ID" value="NZ_JBIBHV010000004.1"/>
</dbReference>
<organism evidence="1 2">
    <name type="scientific">Streptomyces pseudovenezuelae</name>
    <dbReference type="NCBI Taxonomy" id="67350"/>
    <lineage>
        <taxon>Bacteria</taxon>
        <taxon>Bacillati</taxon>
        <taxon>Actinomycetota</taxon>
        <taxon>Actinomycetes</taxon>
        <taxon>Kitasatosporales</taxon>
        <taxon>Streptomycetaceae</taxon>
        <taxon>Streptomyces</taxon>
        <taxon>Streptomyces aurantiacus group</taxon>
    </lineage>
</organism>
<dbReference type="AlphaFoldDB" id="A0A101N436"/>
<accession>A0A101N436</accession>
<evidence type="ECO:0000313" key="1">
    <source>
        <dbReference type="EMBL" id="KUM86140.1"/>
    </source>
</evidence>
<gene>
    <name evidence="1" type="ORF">AQI94_24255</name>
</gene>
<name>A0A101N436_9ACTN</name>